<comment type="caution">
    <text evidence="1">The sequence shown here is derived from an EMBL/GenBank/DDBJ whole genome shotgun (WGS) entry which is preliminary data.</text>
</comment>
<reference evidence="2" key="1">
    <citation type="journal article" date="2019" name="Int. J. Syst. Evol. Microbiol.">
        <title>The Global Catalogue of Microorganisms (GCM) 10K type strain sequencing project: providing services to taxonomists for standard genome sequencing and annotation.</title>
        <authorList>
            <consortium name="The Broad Institute Genomics Platform"/>
            <consortium name="The Broad Institute Genome Sequencing Center for Infectious Disease"/>
            <person name="Wu L."/>
            <person name="Ma J."/>
        </authorList>
    </citation>
    <scope>NUCLEOTIDE SEQUENCE [LARGE SCALE GENOMIC DNA]</scope>
    <source>
        <strain evidence="2">CCM 8925</strain>
    </source>
</reference>
<name>A0ABW3EAT9_9LACO</name>
<dbReference type="EMBL" id="JBHTIO010000032">
    <property type="protein sequence ID" value="MFD0897297.1"/>
    <property type="molecule type" value="Genomic_DNA"/>
</dbReference>
<dbReference type="Proteomes" id="UP001597104">
    <property type="component" value="Unassembled WGS sequence"/>
</dbReference>
<dbReference type="RefSeq" id="WP_137637166.1">
    <property type="nucleotide sequence ID" value="NZ_BJDN01000006.1"/>
</dbReference>
<evidence type="ECO:0000313" key="2">
    <source>
        <dbReference type="Proteomes" id="UP001597104"/>
    </source>
</evidence>
<sequence>MKRKLRNILQVIEEHGDSVKQLANPNILQLKFAAQPTFTDHLIIDSEVFQLLKLYAADAAVVSTAPIAEVPAFFQKMFQRTSTAAAKDFQAHVTPSSSVTVTVALTTDDQHHDLGSLSIQFWD</sequence>
<evidence type="ECO:0000313" key="1">
    <source>
        <dbReference type="EMBL" id="MFD0897297.1"/>
    </source>
</evidence>
<proteinExistence type="predicted"/>
<organism evidence="1 2">
    <name type="scientific">Loigolactobacillus binensis</name>
    <dbReference type="NCBI Taxonomy" id="2559922"/>
    <lineage>
        <taxon>Bacteria</taxon>
        <taxon>Bacillati</taxon>
        <taxon>Bacillota</taxon>
        <taxon>Bacilli</taxon>
        <taxon>Lactobacillales</taxon>
        <taxon>Lactobacillaceae</taxon>
        <taxon>Loigolactobacillus</taxon>
    </lineage>
</organism>
<keyword evidence="2" id="KW-1185">Reference proteome</keyword>
<gene>
    <name evidence="1" type="ORF">ACFQZ7_06040</name>
</gene>
<protein>
    <submittedName>
        <fullName evidence="1">Uncharacterized protein</fullName>
    </submittedName>
</protein>
<accession>A0ABW3EAT9</accession>